<accession>A0A9Q9EMY2</accession>
<keyword evidence="2" id="KW-1185">Reference proteome</keyword>
<reference evidence="1" key="1">
    <citation type="submission" date="2022-06" db="EMBL/GenBank/DDBJ databases">
        <title>Complete genome sequences of two strains of the flax pathogen Septoria linicola.</title>
        <authorList>
            <person name="Lapalu N."/>
            <person name="Simon A."/>
            <person name="Demenou B."/>
            <person name="Paumier D."/>
            <person name="Guillot M.-P."/>
            <person name="Gout L."/>
            <person name="Valade R."/>
        </authorList>
    </citation>
    <scope>NUCLEOTIDE SEQUENCE</scope>
    <source>
        <strain evidence="1">SE15195</strain>
    </source>
</reference>
<gene>
    <name evidence="1" type="ORF">Slin15195_G105300</name>
</gene>
<dbReference type="PANTHER" id="PTHR42085">
    <property type="entry name" value="F-BOX DOMAIN-CONTAINING PROTEIN"/>
    <property type="match status" value="1"/>
</dbReference>
<evidence type="ECO:0000313" key="1">
    <source>
        <dbReference type="EMBL" id="USW57211.1"/>
    </source>
</evidence>
<dbReference type="PANTHER" id="PTHR42085:SF2">
    <property type="entry name" value="F-BOX DOMAIN-CONTAINING PROTEIN"/>
    <property type="match status" value="1"/>
</dbReference>
<proteinExistence type="predicted"/>
<dbReference type="Proteomes" id="UP001056384">
    <property type="component" value="Chromosome 9"/>
</dbReference>
<protein>
    <submittedName>
        <fullName evidence="1">Uncharacterized protein</fullName>
    </submittedName>
</protein>
<name>A0A9Q9EMY2_9PEZI</name>
<evidence type="ECO:0000313" key="2">
    <source>
        <dbReference type="Proteomes" id="UP001056384"/>
    </source>
</evidence>
<dbReference type="AlphaFoldDB" id="A0A9Q9EMY2"/>
<dbReference type="EMBL" id="CP099426">
    <property type="protein sequence ID" value="USW57211.1"/>
    <property type="molecule type" value="Genomic_DNA"/>
</dbReference>
<sequence>MSYQMITSENTQAQPHLFRLPAELRNMIYERALEATHTIIESSGLCNSSQPGLLLACKQTREEAVQLFYAHTIFQFPAQQGIDLRITKWFSSLRPEFSSLVRQVALDTDLHSWTTGEMGARKPITSPYVKVRRIHCLRARVVAVLPQGTTVLVNIWTPKASLADRLSDNNIMEACRGCLGEMESVWTTNPMAENKHRIAAIRAKVLAKQES</sequence>
<organism evidence="1 2">
    <name type="scientific">Septoria linicola</name>
    <dbReference type="NCBI Taxonomy" id="215465"/>
    <lineage>
        <taxon>Eukaryota</taxon>
        <taxon>Fungi</taxon>
        <taxon>Dikarya</taxon>
        <taxon>Ascomycota</taxon>
        <taxon>Pezizomycotina</taxon>
        <taxon>Dothideomycetes</taxon>
        <taxon>Dothideomycetidae</taxon>
        <taxon>Mycosphaerellales</taxon>
        <taxon>Mycosphaerellaceae</taxon>
        <taxon>Septoria</taxon>
    </lineage>
</organism>
<dbReference type="InterPro" id="IPR038883">
    <property type="entry name" value="AN11006-like"/>
</dbReference>